<proteinExistence type="predicted"/>
<organism evidence="1 2">
    <name type="scientific">Naganishia vaughanmartiniae</name>
    <dbReference type="NCBI Taxonomy" id="1424756"/>
    <lineage>
        <taxon>Eukaryota</taxon>
        <taxon>Fungi</taxon>
        <taxon>Dikarya</taxon>
        <taxon>Basidiomycota</taxon>
        <taxon>Agaricomycotina</taxon>
        <taxon>Tremellomycetes</taxon>
        <taxon>Filobasidiales</taxon>
        <taxon>Filobasidiaceae</taxon>
        <taxon>Naganishia</taxon>
    </lineage>
</organism>
<accession>A0ACC2X4F6</accession>
<evidence type="ECO:0000313" key="1">
    <source>
        <dbReference type="EMBL" id="KAJ9118536.1"/>
    </source>
</evidence>
<comment type="caution">
    <text evidence="1">The sequence shown here is derived from an EMBL/GenBank/DDBJ whole genome shotgun (WGS) entry which is preliminary data.</text>
</comment>
<keyword evidence="2" id="KW-1185">Reference proteome</keyword>
<protein>
    <submittedName>
        <fullName evidence="1">Uncharacterized protein</fullName>
    </submittedName>
</protein>
<name>A0ACC2X4F6_9TREE</name>
<dbReference type="EMBL" id="JASBWU010000010">
    <property type="protein sequence ID" value="KAJ9118536.1"/>
    <property type="molecule type" value="Genomic_DNA"/>
</dbReference>
<gene>
    <name evidence="1" type="ORF">QFC22_003755</name>
</gene>
<evidence type="ECO:0000313" key="2">
    <source>
        <dbReference type="Proteomes" id="UP001243375"/>
    </source>
</evidence>
<reference evidence="1" key="1">
    <citation type="submission" date="2023-04" db="EMBL/GenBank/DDBJ databases">
        <title>Draft Genome sequencing of Naganishia species isolated from polar environments using Oxford Nanopore Technology.</title>
        <authorList>
            <person name="Leo P."/>
            <person name="Venkateswaran K."/>
        </authorList>
    </citation>
    <scope>NUCLEOTIDE SEQUENCE</scope>
    <source>
        <strain evidence="1">MNA-CCFEE 5425</strain>
    </source>
</reference>
<sequence length="351" mass="39583">MSDTFWDIATMPPNGRRSQGFARRLQQVDACFDDEKRTGFSSACLGEKLNIGYFDPRLERTFGHWGVITNARDMATWLKMLLLGGRSPHTNESVVPYSTIEKTTTAYSVPRESPDYDFPELGKITYGMAQRMSTYRGHRIIEHTGTIPGQTSRIMRVPGSGFGIAVMVNDHELGLHFVNVLTWRIMDHMLRLKPIDWERRLTSSDIQGTYYNEAYGRITLCLASGLPNVNSKTPSECKRTLADHPFDLSTDITDDATSPRFIARFGQTSTMYLLFSHKNESSFIASMGMIFPQTDARMPSIYWYWDAIFAKEGLAFAGNAWGAGLGVKHSTPWADGGLKKNAEVWFDKVVK</sequence>
<dbReference type="Proteomes" id="UP001243375">
    <property type="component" value="Unassembled WGS sequence"/>
</dbReference>